<comment type="caution">
    <text evidence="3">The sequence shown here is derived from an EMBL/GenBank/DDBJ whole genome shotgun (WGS) entry which is preliminary data.</text>
</comment>
<evidence type="ECO:0000313" key="4">
    <source>
        <dbReference type="Proteomes" id="UP000604825"/>
    </source>
</evidence>
<name>A0A811QHQ3_9POAL</name>
<evidence type="ECO:0000259" key="2">
    <source>
        <dbReference type="PROSITE" id="PS51649"/>
    </source>
</evidence>
<protein>
    <recommendedName>
        <fullName evidence="2">NPH3 domain-containing protein</fullName>
    </recommendedName>
</protein>
<dbReference type="InterPro" id="IPR027356">
    <property type="entry name" value="NPH3_dom"/>
</dbReference>
<dbReference type="PROSITE" id="PS51649">
    <property type="entry name" value="NPH3"/>
    <property type="match status" value="1"/>
</dbReference>
<keyword evidence="4" id="KW-1185">Reference proteome</keyword>
<reference evidence="3" key="1">
    <citation type="submission" date="2020-10" db="EMBL/GenBank/DDBJ databases">
        <authorList>
            <person name="Han B."/>
            <person name="Lu T."/>
            <person name="Zhao Q."/>
            <person name="Huang X."/>
            <person name="Zhao Y."/>
        </authorList>
    </citation>
    <scope>NUCLEOTIDE SEQUENCE</scope>
</reference>
<evidence type="ECO:0000313" key="3">
    <source>
        <dbReference type="EMBL" id="CAD6258525.1"/>
    </source>
</evidence>
<feature type="domain" description="NPH3" evidence="2">
    <location>
        <begin position="1"/>
        <end position="62"/>
    </location>
</feature>
<dbReference type="EMBL" id="CAJGYO010000010">
    <property type="protein sequence ID" value="CAD6258525.1"/>
    <property type="molecule type" value="Genomic_DNA"/>
</dbReference>
<accession>A0A811QHQ3</accession>
<dbReference type="OrthoDB" id="1282452at2759"/>
<sequence>MEKRIGMQLDQAILEDIFVASGAGAGTPVGQQHVLYDTDVVARIFSVFFNLDDDNEEDAEFD</sequence>
<proteinExistence type="inferred from homology"/>
<comment type="similarity">
    <text evidence="1">Belongs to the NPH3 family.</text>
</comment>
<dbReference type="Pfam" id="PF03000">
    <property type="entry name" value="NPH3"/>
    <property type="match status" value="1"/>
</dbReference>
<organism evidence="3 4">
    <name type="scientific">Miscanthus lutarioriparius</name>
    <dbReference type="NCBI Taxonomy" id="422564"/>
    <lineage>
        <taxon>Eukaryota</taxon>
        <taxon>Viridiplantae</taxon>
        <taxon>Streptophyta</taxon>
        <taxon>Embryophyta</taxon>
        <taxon>Tracheophyta</taxon>
        <taxon>Spermatophyta</taxon>
        <taxon>Magnoliopsida</taxon>
        <taxon>Liliopsida</taxon>
        <taxon>Poales</taxon>
        <taxon>Poaceae</taxon>
        <taxon>PACMAD clade</taxon>
        <taxon>Panicoideae</taxon>
        <taxon>Andropogonodae</taxon>
        <taxon>Andropogoneae</taxon>
        <taxon>Saccharinae</taxon>
        <taxon>Miscanthus</taxon>
    </lineage>
</organism>
<gene>
    <name evidence="3" type="ORF">NCGR_LOCUS41996</name>
</gene>
<evidence type="ECO:0000256" key="1">
    <source>
        <dbReference type="PROSITE-ProRule" id="PRU00982"/>
    </source>
</evidence>
<dbReference type="Proteomes" id="UP000604825">
    <property type="component" value="Unassembled WGS sequence"/>
</dbReference>
<dbReference type="AlphaFoldDB" id="A0A811QHQ3"/>